<accession>A0AA37TFC1</accession>
<protein>
    <submittedName>
        <fullName evidence="1">Uncharacterized protein</fullName>
    </submittedName>
</protein>
<dbReference type="EMBL" id="BSPL01000011">
    <property type="protein sequence ID" value="GLS69694.1"/>
    <property type="molecule type" value="Genomic_DNA"/>
</dbReference>
<comment type="caution">
    <text evidence="1">The sequence shown here is derived from an EMBL/GenBank/DDBJ whole genome shotgun (WGS) entry which is preliminary data.</text>
</comment>
<dbReference type="Proteomes" id="UP001157440">
    <property type="component" value="Unassembled WGS sequence"/>
</dbReference>
<gene>
    <name evidence="1" type="ORF">GCM10007890_17070</name>
</gene>
<evidence type="ECO:0000313" key="1">
    <source>
        <dbReference type="EMBL" id="GLS69694.1"/>
    </source>
</evidence>
<keyword evidence="2" id="KW-1185">Reference proteome</keyword>
<organism evidence="1 2">
    <name type="scientific">Methylobacterium tardum</name>
    <dbReference type="NCBI Taxonomy" id="374432"/>
    <lineage>
        <taxon>Bacteria</taxon>
        <taxon>Pseudomonadati</taxon>
        <taxon>Pseudomonadota</taxon>
        <taxon>Alphaproteobacteria</taxon>
        <taxon>Hyphomicrobiales</taxon>
        <taxon>Methylobacteriaceae</taxon>
        <taxon>Methylobacterium</taxon>
    </lineage>
</organism>
<proteinExistence type="predicted"/>
<name>A0AA37TFC1_9HYPH</name>
<dbReference type="AlphaFoldDB" id="A0AA37TFC1"/>
<reference evidence="2" key="1">
    <citation type="journal article" date="2019" name="Int. J. Syst. Evol. Microbiol.">
        <title>The Global Catalogue of Microorganisms (GCM) 10K type strain sequencing project: providing services to taxonomists for standard genome sequencing and annotation.</title>
        <authorList>
            <consortium name="The Broad Institute Genomics Platform"/>
            <consortium name="The Broad Institute Genome Sequencing Center for Infectious Disease"/>
            <person name="Wu L."/>
            <person name="Ma J."/>
        </authorList>
    </citation>
    <scope>NUCLEOTIDE SEQUENCE [LARGE SCALE GENOMIC DNA]</scope>
    <source>
        <strain evidence="2">NBRC 103632</strain>
    </source>
</reference>
<sequence length="112" mass="11802">MLRTAVDGCMPATWQSREVGFECSVIPLSDLTETYPEIDFGGMGLRLCVLRLHVSGLRRCLDGAACVNRLGGIAFDPQEGSLIAAEDAIRSAHEALTSLVREEAPSGGAPAG</sequence>
<evidence type="ECO:0000313" key="2">
    <source>
        <dbReference type="Proteomes" id="UP001157440"/>
    </source>
</evidence>